<accession>A0A7C4GC34</accession>
<dbReference type="AlphaFoldDB" id="A0A7C4GC34"/>
<comment type="caution">
    <text evidence="3">The sequence shown here is derived from an EMBL/GenBank/DDBJ whole genome shotgun (WGS) entry which is preliminary data.</text>
</comment>
<dbReference type="Pfam" id="PF13562">
    <property type="entry name" value="NTP_transf_4"/>
    <property type="match status" value="1"/>
</dbReference>
<dbReference type="InterPro" id="IPR011004">
    <property type="entry name" value="Trimer_LpxA-like_sf"/>
</dbReference>
<evidence type="ECO:0008006" key="4">
    <source>
        <dbReference type="Google" id="ProtNLM"/>
    </source>
</evidence>
<evidence type="ECO:0000256" key="1">
    <source>
        <dbReference type="ARBA" id="ARBA00022679"/>
    </source>
</evidence>
<dbReference type="GO" id="GO:0016746">
    <property type="term" value="F:acyltransferase activity"/>
    <property type="evidence" value="ECO:0007669"/>
    <property type="project" value="UniProtKB-KW"/>
</dbReference>
<sequence>MLCVYEDEGSAGFGPLTDLRPVFDLRCGRRTLLEKLRRLFPREKATLWVREELAEVTAEAHPDCSVNSPVDSPCLFVSGRAILRNRLPLTGAETAFTCSGRVVAFRLNKPRDWRPGALGRVQLDLPGQPIDAILLSHPWDIVELTPAELALELKPGKSRVKLPARVTLVGPATRLSLARDARVWPGVVISTESGPVGIEPRVEIRPGSFIEGPCCIGSGTVIDDARVRPGCSFGPDCRIGGEVEASVFQGFANKHHDGFIGHSFIGEWVNLGALTTCSDLKNAYEPVTVSINGRSINTGLLKVGCFVGDHVKTAIGTLLNTGAVVGTAANWFEPGLSPKQVPAFAWGRSERWPIDAVVKSARQVMSRRGCELTPALERLLRRLFAHSGR</sequence>
<dbReference type="InterPro" id="IPR023917">
    <property type="entry name" value="Bifunctiontional_GlmU_bac-type"/>
</dbReference>
<organism evidence="3">
    <name type="scientific">candidate division WOR-3 bacterium</name>
    <dbReference type="NCBI Taxonomy" id="2052148"/>
    <lineage>
        <taxon>Bacteria</taxon>
        <taxon>Bacteria division WOR-3</taxon>
    </lineage>
</organism>
<keyword evidence="1" id="KW-0808">Transferase</keyword>
<dbReference type="EMBL" id="DSUT01000189">
    <property type="protein sequence ID" value="HGK29070.1"/>
    <property type="molecule type" value="Genomic_DNA"/>
</dbReference>
<dbReference type="GO" id="GO:0016779">
    <property type="term" value="F:nucleotidyltransferase activity"/>
    <property type="evidence" value="ECO:0007669"/>
    <property type="project" value="UniProtKB-ARBA"/>
</dbReference>
<proteinExistence type="predicted"/>
<dbReference type="PANTHER" id="PTHR43584:SF9">
    <property type="entry name" value="TRANSFERASE HEXAPEPTIDE REPEAT CONTAINING PROTEIN"/>
    <property type="match status" value="1"/>
</dbReference>
<dbReference type="InterPro" id="IPR050065">
    <property type="entry name" value="GlmU-like"/>
</dbReference>
<name>A0A7C4GC34_UNCW3</name>
<dbReference type="SUPFAM" id="SSF51161">
    <property type="entry name" value="Trimeric LpxA-like enzymes"/>
    <property type="match status" value="1"/>
</dbReference>
<keyword evidence="2" id="KW-0012">Acyltransferase</keyword>
<dbReference type="NCBIfam" id="TIGR03991">
    <property type="entry name" value="alt_bact_glmU"/>
    <property type="match status" value="1"/>
</dbReference>
<gene>
    <name evidence="3" type="ORF">ENS41_09030</name>
</gene>
<dbReference type="Gene3D" id="2.160.10.10">
    <property type="entry name" value="Hexapeptide repeat proteins"/>
    <property type="match status" value="1"/>
</dbReference>
<protein>
    <recommendedName>
        <fullName evidence="4">Glucose-1-phosphate thymidylyltransferase</fullName>
    </recommendedName>
</protein>
<reference evidence="3" key="1">
    <citation type="journal article" date="2020" name="mSystems">
        <title>Genome- and Community-Level Interaction Insights into Carbon Utilization and Element Cycling Functions of Hydrothermarchaeota in Hydrothermal Sediment.</title>
        <authorList>
            <person name="Zhou Z."/>
            <person name="Liu Y."/>
            <person name="Xu W."/>
            <person name="Pan J."/>
            <person name="Luo Z.H."/>
            <person name="Li M."/>
        </authorList>
    </citation>
    <scope>NUCLEOTIDE SEQUENCE [LARGE SCALE GENOMIC DNA]</scope>
    <source>
        <strain evidence="3">SpSt-488</strain>
    </source>
</reference>
<evidence type="ECO:0000313" key="3">
    <source>
        <dbReference type="EMBL" id="HGK29070.1"/>
    </source>
</evidence>
<evidence type="ECO:0000256" key="2">
    <source>
        <dbReference type="ARBA" id="ARBA00023315"/>
    </source>
</evidence>
<dbReference type="PANTHER" id="PTHR43584">
    <property type="entry name" value="NUCLEOTIDYL TRANSFERASE"/>
    <property type="match status" value="1"/>
</dbReference>